<reference evidence="2 3" key="1">
    <citation type="journal article" date="2014" name="PLoS Genet.">
        <title>Analysis of the Phlebiopsis gigantea genome, transcriptome and secretome provides insight into its pioneer colonization strategies of wood.</title>
        <authorList>
            <person name="Hori C."/>
            <person name="Ishida T."/>
            <person name="Igarashi K."/>
            <person name="Samejima M."/>
            <person name="Suzuki H."/>
            <person name="Master E."/>
            <person name="Ferreira P."/>
            <person name="Ruiz-Duenas F.J."/>
            <person name="Held B."/>
            <person name="Canessa P."/>
            <person name="Larrondo L.F."/>
            <person name="Schmoll M."/>
            <person name="Druzhinina I.S."/>
            <person name="Kubicek C.P."/>
            <person name="Gaskell J.A."/>
            <person name="Kersten P."/>
            <person name="St John F."/>
            <person name="Glasner J."/>
            <person name="Sabat G."/>
            <person name="Splinter BonDurant S."/>
            <person name="Syed K."/>
            <person name="Yadav J."/>
            <person name="Mgbeahuruike A.C."/>
            <person name="Kovalchuk A."/>
            <person name="Asiegbu F.O."/>
            <person name="Lackner G."/>
            <person name="Hoffmeister D."/>
            <person name="Rencoret J."/>
            <person name="Gutierrez A."/>
            <person name="Sun H."/>
            <person name="Lindquist E."/>
            <person name="Barry K."/>
            <person name="Riley R."/>
            <person name="Grigoriev I.V."/>
            <person name="Henrissat B."/>
            <person name="Kues U."/>
            <person name="Berka R.M."/>
            <person name="Martinez A.T."/>
            <person name="Covert S.F."/>
            <person name="Blanchette R.A."/>
            <person name="Cullen D."/>
        </authorList>
    </citation>
    <scope>NUCLEOTIDE SEQUENCE [LARGE SCALE GENOMIC DNA]</scope>
    <source>
        <strain evidence="2 3">11061_1 CR5-6</strain>
    </source>
</reference>
<accession>A0A0C3S9U7</accession>
<evidence type="ECO:0000313" key="3">
    <source>
        <dbReference type="Proteomes" id="UP000053257"/>
    </source>
</evidence>
<feature type="region of interest" description="Disordered" evidence="1">
    <location>
        <begin position="266"/>
        <end position="318"/>
    </location>
</feature>
<gene>
    <name evidence="2" type="ORF">PHLGIDRAFT_373831</name>
</gene>
<feature type="compositionally biased region" description="Polar residues" evidence="1">
    <location>
        <begin position="198"/>
        <end position="210"/>
    </location>
</feature>
<proteinExistence type="predicted"/>
<dbReference type="AlphaFoldDB" id="A0A0C3S9U7"/>
<sequence>MGHNSRVPQVMDPSYVLASNSASFTALSNVAMEELYALERAEALRRAEYELRHSEVLRRAEYEARHAEILSIHGRVSKSASTTPMMTPFYPQNEEGGYFGIPRERDPEYHASMPRLPEDEPHVPVKRHTRRLSASGMRRDQMLTHPYSTGHAGDMRAPAHPHSHPHTHPSWPHPHPHSHHNHSHRSHLHAGHEECPSPASSDSDSLMPTQSPTRAVAVHAPVASAGYPNDHPGVPGAYGNRTPGADVAFTPSTSPFLGGMRKLAIHSTGPSRAPSPFHLPPPGLDSPTEAYPHGHRLGAPDSPPTGKLGGRKRNSTGDLVSLSHHASLSGPYLPYSSERTSAYLPTPQLSSGPSSNGSSPRSYANSLYNGAPGCAAAVGSGSLSASSSRAPSPPHWQQQHSKAQQSHGRDHTHHHHLAHSVRAAFGMTPIHPRGRPTSGSFPSHNPRAHSDSTTPPHFTPMGIGSESAEMSAAPSVSGSRASSPPIRLAPLQLPSSPSSPNSRPAHVAGLQGLLNSDEDAKSIPAAAVGHKRVELPRFSEIEAATGLR</sequence>
<dbReference type="OrthoDB" id="654211at2759"/>
<evidence type="ECO:0000313" key="2">
    <source>
        <dbReference type="EMBL" id="KIP08627.1"/>
    </source>
</evidence>
<feature type="compositionally biased region" description="Polar residues" evidence="1">
    <location>
        <begin position="395"/>
        <end position="406"/>
    </location>
</feature>
<evidence type="ECO:0000256" key="1">
    <source>
        <dbReference type="SAM" id="MobiDB-lite"/>
    </source>
</evidence>
<dbReference type="STRING" id="745531.A0A0C3S9U7"/>
<feature type="compositionally biased region" description="Low complexity" evidence="1">
    <location>
        <begin position="350"/>
        <end position="363"/>
    </location>
</feature>
<dbReference type="HOGENOM" id="CLU_012801_1_0_1"/>
<feature type="compositionally biased region" description="Basic residues" evidence="1">
    <location>
        <begin position="410"/>
        <end position="419"/>
    </location>
</feature>
<feature type="compositionally biased region" description="Low complexity" evidence="1">
    <location>
        <begin position="378"/>
        <end position="390"/>
    </location>
</feature>
<feature type="region of interest" description="Disordered" evidence="1">
    <location>
        <begin position="378"/>
        <end position="513"/>
    </location>
</feature>
<dbReference type="EMBL" id="KN840477">
    <property type="protein sequence ID" value="KIP08627.1"/>
    <property type="molecule type" value="Genomic_DNA"/>
</dbReference>
<feature type="region of interest" description="Disordered" evidence="1">
    <location>
        <begin position="343"/>
        <end position="363"/>
    </location>
</feature>
<organism evidence="2 3">
    <name type="scientific">Phlebiopsis gigantea (strain 11061_1 CR5-6)</name>
    <name type="common">White-rot fungus</name>
    <name type="synonym">Peniophora gigantea</name>
    <dbReference type="NCBI Taxonomy" id="745531"/>
    <lineage>
        <taxon>Eukaryota</taxon>
        <taxon>Fungi</taxon>
        <taxon>Dikarya</taxon>
        <taxon>Basidiomycota</taxon>
        <taxon>Agaricomycotina</taxon>
        <taxon>Agaricomycetes</taxon>
        <taxon>Polyporales</taxon>
        <taxon>Phanerochaetaceae</taxon>
        <taxon>Phlebiopsis</taxon>
    </lineage>
</organism>
<dbReference type="Proteomes" id="UP000053257">
    <property type="component" value="Unassembled WGS sequence"/>
</dbReference>
<feature type="compositionally biased region" description="Low complexity" evidence="1">
    <location>
        <begin position="488"/>
        <end position="504"/>
    </location>
</feature>
<feature type="compositionally biased region" description="Basic residues" evidence="1">
    <location>
        <begin position="174"/>
        <end position="189"/>
    </location>
</feature>
<protein>
    <submittedName>
        <fullName evidence="2">Uncharacterized protein</fullName>
    </submittedName>
</protein>
<keyword evidence="3" id="KW-1185">Reference proteome</keyword>
<name>A0A0C3S9U7_PHLG1</name>
<feature type="region of interest" description="Disordered" evidence="1">
    <location>
        <begin position="103"/>
        <end position="210"/>
    </location>
</feature>